<dbReference type="Proteomes" id="UP000295604">
    <property type="component" value="Unassembled WGS sequence"/>
</dbReference>
<comment type="caution">
    <text evidence="1">The sequence shown here is derived from an EMBL/GenBank/DDBJ whole genome shotgun (WGS) entry which is preliminary data.</text>
</comment>
<accession>A0A4R8TP44</accession>
<gene>
    <name evidence="1" type="ORF">C8034_v008123</name>
</gene>
<name>A0A4R8TP44_9PEZI</name>
<dbReference type="EMBL" id="QAPF01000029">
    <property type="protein sequence ID" value="TEA20646.1"/>
    <property type="molecule type" value="Genomic_DNA"/>
</dbReference>
<evidence type="ECO:0000313" key="2">
    <source>
        <dbReference type="Proteomes" id="UP000295604"/>
    </source>
</evidence>
<dbReference type="AlphaFoldDB" id="A0A4R8TP44"/>
<proteinExistence type="predicted"/>
<reference evidence="1 2" key="1">
    <citation type="submission" date="2018-11" db="EMBL/GenBank/DDBJ databases">
        <title>Genome sequence and assembly of Colletotrichum sidae.</title>
        <authorList>
            <person name="Gan P."/>
            <person name="Shirasu K."/>
        </authorList>
    </citation>
    <scope>NUCLEOTIDE SEQUENCE [LARGE SCALE GENOMIC DNA]</scope>
    <source>
        <strain evidence="1 2">CBS 518.97</strain>
    </source>
</reference>
<keyword evidence="2" id="KW-1185">Reference proteome</keyword>
<sequence>MPAPPPRTLIRAPLDASATVVFLARTSRTTPTWPAQRTDGDAVGENLGSTLWRVINVTVIGCDSAACHGHLGTMVGIRNISSGAFRSLVKTVSSEVSWRPVWVETEEDVPVS</sequence>
<evidence type="ECO:0000313" key="1">
    <source>
        <dbReference type="EMBL" id="TEA20646.1"/>
    </source>
</evidence>
<organism evidence="1 2">
    <name type="scientific">Colletotrichum sidae</name>
    <dbReference type="NCBI Taxonomy" id="1347389"/>
    <lineage>
        <taxon>Eukaryota</taxon>
        <taxon>Fungi</taxon>
        <taxon>Dikarya</taxon>
        <taxon>Ascomycota</taxon>
        <taxon>Pezizomycotina</taxon>
        <taxon>Sordariomycetes</taxon>
        <taxon>Hypocreomycetidae</taxon>
        <taxon>Glomerellales</taxon>
        <taxon>Glomerellaceae</taxon>
        <taxon>Colletotrichum</taxon>
        <taxon>Colletotrichum orbiculare species complex</taxon>
    </lineage>
</organism>
<protein>
    <submittedName>
        <fullName evidence="1">Uncharacterized protein</fullName>
    </submittedName>
</protein>